<keyword evidence="2" id="KW-0808">Transferase</keyword>
<proteinExistence type="inferred from homology"/>
<dbReference type="InterPro" id="IPR027417">
    <property type="entry name" value="P-loop_NTPase"/>
</dbReference>
<comment type="similarity">
    <text evidence="1">Belongs to the sulfotransferase 1 family.</text>
</comment>
<dbReference type="Gene3D" id="3.40.50.300">
    <property type="entry name" value="P-loop containing nucleotide triphosphate hydrolases"/>
    <property type="match status" value="1"/>
</dbReference>
<evidence type="ECO:0000256" key="2">
    <source>
        <dbReference type="ARBA" id="ARBA00022679"/>
    </source>
</evidence>
<evidence type="ECO:0000259" key="3">
    <source>
        <dbReference type="Pfam" id="PF00685"/>
    </source>
</evidence>
<reference evidence="5" key="1">
    <citation type="submission" date="2023-01" db="EMBL/GenBank/DDBJ databases">
        <title>Key to firefly adult light organ development and bioluminescence: homeobox transcription factors regulate luciferase expression and transportation to peroxisome.</title>
        <authorList>
            <person name="Fu X."/>
        </authorList>
    </citation>
    <scope>NUCLEOTIDE SEQUENCE [LARGE SCALE GENOMIC DNA]</scope>
</reference>
<dbReference type="SUPFAM" id="SSF52540">
    <property type="entry name" value="P-loop containing nucleoside triphosphate hydrolases"/>
    <property type="match status" value="1"/>
</dbReference>
<organism evidence="4 5">
    <name type="scientific">Aquatica leii</name>
    <dbReference type="NCBI Taxonomy" id="1421715"/>
    <lineage>
        <taxon>Eukaryota</taxon>
        <taxon>Metazoa</taxon>
        <taxon>Ecdysozoa</taxon>
        <taxon>Arthropoda</taxon>
        <taxon>Hexapoda</taxon>
        <taxon>Insecta</taxon>
        <taxon>Pterygota</taxon>
        <taxon>Neoptera</taxon>
        <taxon>Endopterygota</taxon>
        <taxon>Coleoptera</taxon>
        <taxon>Polyphaga</taxon>
        <taxon>Elateriformia</taxon>
        <taxon>Elateroidea</taxon>
        <taxon>Lampyridae</taxon>
        <taxon>Luciolinae</taxon>
        <taxon>Aquatica</taxon>
    </lineage>
</organism>
<sequence>MTPEIRKIESNNEIDRLLNDRFLSKVRKGFVEVGEDNVCVPLYYEKYQEKIKKFEVRDSDVYVVAHPKTGTTWAQEMIWLIMNNFDYEGATKDILKRFPTLEANSHVDVDIANLDMYYGQNYMSYLEEMSNPRCIKSHLHWSLLPEQITNGTKKPKIITVLRSAEDTCVSFYHHSKLMEGYTGTFDEYCQLFLAGRSCYGPFWKSVLSLWNERHRPNILFIKYIDMKKDLAGVIRKVAAFLERDLNDETVDGLVKHLSFESMKNNPAVNLQFVVDVFAPVFNMTTAKTPFIRRGIVGGYKTEMSDEQIEEFRKWTQKELEGTELDVE</sequence>
<evidence type="ECO:0000313" key="4">
    <source>
        <dbReference type="EMBL" id="KAK4878040.1"/>
    </source>
</evidence>
<gene>
    <name evidence="4" type="ORF">RN001_010546</name>
</gene>
<name>A0AAN7SQD4_9COLE</name>
<dbReference type="EMBL" id="JARPUR010000004">
    <property type="protein sequence ID" value="KAK4878040.1"/>
    <property type="molecule type" value="Genomic_DNA"/>
</dbReference>
<dbReference type="PANTHER" id="PTHR11783">
    <property type="entry name" value="SULFOTRANSFERASE SULT"/>
    <property type="match status" value="1"/>
</dbReference>
<accession>A0AAN7SQD4</accession>
<dbReference type="Pfam" id="PF00685">
    <property type="entry name" value="Sulfotransfer_1"/>
    <property type="match status" value="1"/>
</dbReference>
<evidence type="ECO:0000313" key="5">
    <source>
        <dbReference type="Proteomes" id="UP001353858"/>
    </source>
</evidence>
<dbReference type="AlphaFoldDB" id="A0AAN7SQD4"/>
<feature type="domain" description="Sulfotransferase" evidence="3">
    <location>
        <begin position="58"/>
        <end position="322"/>
    </location>
</feature>
<comment type="caution">
    <text evidence="4">The sequence shown here is derived from an EMBL/GenBank/DDBJ whole genome shotgun (WGS) entry which is preliminary data.</text>
</comment>
<dbReference type="GO" id="GO:0008146">
    <property type="term" value="F:sulfotransferase activity"/>
    <property type="evidence" value="ECO:0007669"/>
    <property type="project" value="InterPro"/>
</dbReference>
<dbReference type="InterPro" id="IPR000863">
    <property type="entry name" value="Sulfotransferase_dom"/>
</dbReference>
<dbReference type="Proteomes" id="UP001353858">
    <property type="component" value="Unassembled WGS sequence"/>
</dbReference>
<evidence type="ECO:0000256" key="1">
    <source>
        <dbReference type="ARBA" id="ARBA00005771"/>
    </source>
</evidence>
<keyword evidence="5" id="KW-1185">Reference proteome</keyword>
<protein>
    <recommendedName>
        <fullName evidence="3">Sulfotransferase domain-containing protein</fullName>
    </recommendedName>
</protein>